<organism evidence="1 2">
    <name type="scientific">Mycobacterium phage Bipper</name>
    <dbReference type="NCBI Taxonomy" id="1805457"/>
    <lineage>
        <taxon>Viruses</taxon>
        <taxon>Duplodnaviria</taxon>
        <taxon>Heunggongvirae</taxon>
        <taxon>Uroviricota</taxon>
        <taxon>Caudoviricetes</taxon>
        <taxon>Bippervirus</taxon>
        <taxon>Bippervirus bipper</taxon>
    </lineage>
</organism>
<protein>
    <submittedName>
        <fullName evidence="1">Uncharacterized protein</fullName>
    </submittedName>
</protein>
<proteinExistence type="predicted"/>
<keyword evidence="2" id="KW-1185">Reference proteome</keyword>
<dbReference type="RefSeq" id="YP_009303256.1">
    <property type="nucleotide sequence ID" value="NC_031253.1"/>
</dbReference>
<dbReference type="KEGG" id="vg:29125830"/>
<dbReference type="GeneID" id="29125830"/>
<dbReference type="Proteomes" id="UP000201826">
    <property type="component" value="Segment"/>
</dbReference>
<dbReference type="EMBL" id="KU728633">
    <property type="protein sequence ID" value="AMQ67044.1"/>
    <property type="molecule type" value="Genomic_DNA"/>
</dbReference>
<gene>
    <name evidence="1" type="primary">109</name>
    <name evidence="1" type="ORF">SEA_BIPPER_109</name>
</gene>
<name>A0A142F2N7_9CAUD</name>
<reference evidence="2" key="1">
    <citation type="submission" date="2016-02" db="EMBL/GenBank/DDBJ databases">
        <authorList>
            <person name="Isern S."/>
            <person name="Barcellona C.M."/>
            <person name="Dozier K.D."/>
            <person name="Faust J.M."/>
            <person name="Fedrick A.J."/>
            <person name="Gagliardi L.E."/>
            <person name="Gatt S.M."/>
            <person name="Gleason P.S."/>
            <person name="Gomez E.A."/>
            <person name="Hoffman A.M."/>
            <person name="Jenkins M."/>
            <person name="Jones M.J."/>
            <person name="Lang J.F."/>
            <person name="Lequay S.M."/>
            <person name="Mars P.J."/>
            <person name="Mtchedlidze N."/>
            <person name="Osking Z.B."/>
            <person name="Paul L.M."/>
            <person name="Pica A.N."/>
            <person name="Robison M.D."/>
            <person name="Rodriguez D."/>
            <person name="Rosales K.A."/>
            <person name="Saravis L.E."/>
            <person name="Sisson B.M."/>
            <person name="Tan A.L."/>
            <person name="Voltaire R."/>
            <person name="Michael S.F."/>
            <person name="Warner M.H."/>
            <person name="Bradley K.W."/>
            <person name="Asai D.J."/>
            <person name="Bowman C.A."/>
            <person name="Russell D.A."/>
            <person name="Pope W.H."/>
            <person name="Jacobs-Sera D."/>
            <person name="Hendrix R.W."/>
            <person name="Hatfull G.F."/>
        </authorList>
    </citation>
    <scope>NUCLEOTIDE SEQUENCE [LARGE SCALE GENOMIC DNA]</scope>
</reference>
<evidence type="ECO:0000313" key="1">
    <source>
        <dbReference type="EMBL" id="AMQ67044.1"/>
    </source>
</evidence>
<evidence type="ECO:0000313" key="2">
    <source>
        <dbReference type="Proteomes" id="UP000201826"/>
    </source>
</evidence>
<sequence>MKLSRRERAVLGALARQGSWPQRTTTGWTGEAAQADWVPDSRKVLAQLASQGLVVDESRPSMVATGQRVVMTKASRYSITDRGRAALGR</sequence>
<accession>A0A142F2N7</accession>